<dbReference type="EMBL" id="HBUE01081890">
    <property type="protein sequence ID" value="CAG6477907.1"/>
    <property type="molecule type" value="Transcribed_RNA"/>
</dbReference>
<feature type="compositionally biased region" description="Low complexity" evidence="1">
    <location>
        <begin position="39"/>
        <end position="48"/>
    </location>
</feature>
<accession>A0A8D8BR00</accession>
<dbReference type="AlphaFoldDB" id="A0A8D8BR00"/>
<feature type="compositionally biased region" description="Low complexity" evidence="1">
    <location>
        <begin position="13"/>
        <end position="30"/>
    </location>
</feature>
<organism evidence="2">
    <name type="scientific">Culex pipiens</name>
    <name type="common">House mosquito</name>
    <dbReference type="NCBI Taxonomy" id="7175"/>
    <lineage>
        <taxon>Eukaryota</taxon>
        <taxon>Metazoa</taxon>
        <taxon>Ecdysozoa</taxon>
        <taxon>Arthropoda</taxon>
        <taxon>Hexapoda</taxon>
        <taxon>Insecta</taxon>
        <taxon>Pterygota</taxon>
        <taxon>Neoptera</taxon>
        <taxon>Endopterygota</taxon>
        <taxon>Diptera</taxon>
        <taxon>Nematocera</taxon>
        <taxon>Culicoidea</taxon>
        <taxon>Culicidae</taxon>
        <taxon>Culicinae</taxon>
        <taxon>Culicini</taxon>
        <taxon>Culex</taxon>
        <taxon>Culex</taxon>
    </lineage>
</organism>
<feature type="region of interest" description="Disordered" evidence="1">
    <location>
        <begin position="1"/>
        <end position="96"/>
    </location>
</feature>
<proteinExistence type="predicted"/>
<sequence length="219" mass="22135">MRLFKAKKLPDIASATSEPASTSEPAAASSGNPLTRNDIIIASSAQSATAGPPSPAVTVPTDNSSTSTPPPRVTISSTTGNTAGGDSGMASATTPHANDKICTINNKTENIRLSSEMARNQGLVGAGFNGLSGQPHPMHHQLKQQPGNINGTAALGPLIGRNGIGPMPGYKVVTAVPVMVLDEDQQHSSTPTPAPVPPPPSSIVAVASSKESKNGMCTS</sequence>
<evidence type="ECO:0000313" key="2">
    <source>
        <dbReference type="EMBL" id="CAG6477907.1"/>
    </source>
</evidence>
<name>A0A8D8BR00_CULPI</name>
<protein>
    <submittedName>
        <fullName evidence="2">(northern house mosquito) hypothetical protein</fullName>
    </submittedName>
</protein>
<reference evidence="2" key="1">
    <citation type="submission" date="2021-05" db="EMBL/GenBank/DDBJ databases">
        <authorList>
            <person name="Alioto T."/>
            <person name="Alioto T."/>
            <person name="Gomez Garrido J."/>
        </authorList>
    </citation>
    <scope>NUCLEOTIDE SEQUENCE</scope>
</reference>
<feature type="compositionally biased region" description="Pro residues" evidence="1">
    <location>
        <begin position="192"/>
        <end position="201"/>
    </location>
</feature>
<evidence type="ECO:0000256" key="1">
    <source>
        <dbReference type="SAM" id="MobiDB-lite"/>
    </source>
</evidence>
<feature type="region of interest" description="Disordered" evidence="1">
    <location>
        <begin position="183"/>
        <end position="219"/>
    </location>
</feature>
<feature type="compositionally biased region" description="Low complexity" evidence="1">
    <location>
        <begin position="58"/>
        <end position="67"/>
    </location>
</feature>